<keyword evidence="2" id="KW-1185">Reference proteome</keyword>
<evidence type="ECO:0000313" key="1">
    <source>
        <dbReference type="EMBL" id="KAK3724578.1"/>
    </source>
</evidence>
<name>A0AAE1CNZ5_9GAST</name>
<dbReference type="EMBL" id="JAWDGP010007343">
    <property type="protein sequence ID" value="KAK3724578.1"/>
    <property type="molecule type" value="Genomic_DNA"/>
</dbReference>
<sequence>MIGRRRLSHKTTHYKKDKPVLGTARCWRVPEIVRVLCQTRHLAVETCRLSRQSDRHSMTGCRRLSHKTMHYKRDKPVLGTARRWRVVELVRALCQTRHPAVETCRLSRQSQTDYRSYLHYNRQLFQQLFIAFLDRKAPRLRGHFIIFYFQFSNPAADGFINLDELRDVEIFPPLAKVARVRQSTVSNQTPVLAMGVEVIQRAKVEQTAYRAAADDQIPRDHVVCARPLSQHHACGIKPVRSNPAWLRENPYCLRQQTT</sequence>
<proteinExistence type="predicted"/>
<evidence type="ECO:0000313" key="2">
    <source>
        <dbReference type="Proteomes" id="UP001283361"/>
    </source>
</evidence>
<protein>
    <submittedName>
        <fullName evidence="1">Uncharacterized protein</fullName>
    </submittedName>
</protein>
<gene>
    <name evidence="1" type="ORF">RRG08_036556</name>
</gene>
<accession>A0AAE1CNZ5</accession>
<reference evidence="1" key="1">
    <citation type="journal article" date="2023" name="G3 (Bethesda)">
        <title>A reference genome for the long-term kleptoplast-retaining sea slug Elysia crispata morphotype clarki.</title>
        <authorList>
            <person name="Eastman K.E."/>
            <person name="Pendleton A.L."/>
            <person name="Shaikh M.A."/>
            <person name="Suttiyut T."/>
            <person name="Ogas R."/>
            <person name="Tomko P."/>
            <person name="Gavelis G."/>
            <person name="Widhalm J.R."/>
            <person name="Wisecaver J.H."/>
        </authorList>
    </citation>
    <scope>NUCLEOTIDE SEQUENCE</scope>
    <source>
        <strain evidence="1">ECLA1</strain>
    </source>
</reference>
<dbReference type="AlphaFoldDB" id="A0AAE1CNZ5"/>
<organism evidence="1 2">
    <name type="scientific">Elysia crispata</name>
    <name type="common">lettuce slug</name>
    <dbReference type="NCBI Taxonomy" id="231223"/>
    <lineage>
        <taxon>Eukaryota</taxon>
        <taxon>Metazoa</taxon>
        <taxon>Spiralia</taxon>
        <taxon>Lophotrochozoa</taxon>
        <taxon>Mollusca</taxon>
        <taxon>Gastropoda</taxon>
        <taxon>Heterobranchia</taxon>
        <taxon>Euthyneura</taxon>
        <taxon>Panpulmonata</taxon>
        <taxon>Sacoglossa</taxon>
        <taxon>Placobranchoidea</taxon>
        <taxon>Plakobranchidae</taxon>
        <taxon>Elysia</taxon>
    </lineage>
</organism>
<comment type="caution">
    <text evidence="1">The sequence shown here is derived from an EMBL/GenBank/DDBJ whole genome shotgun (WGS) entry which is preliminary data.</text>
</comment>
<dbReference type="Proteomes" id="UP001283361">
    <property type="component" value="Unassembled WGS sequence"/>
</dbReference>